<sequence>MKRKASDAEAPGLAPAAGGDEARVISDYPRNDGLVRPERLQRWELAEPDHQAAQAQSLEAAVVQHQEAGPYDPLQWWAVGGTSLCPWTGVLLLGTK</sequence>
<keyword evidence="3" id="KW-1185">Reference proteome</keyword>
<proteinExistence type="predicted"/>
<evidence type="ECO:0000313" key="2">
    <source>
        <dbReference type="EMBL" id="KXZ53161.1"/>
    </source>
</evidence>
<comment type="caution">
    <text evidence="2">The sequence shown here is derived from an EMBL/GenBank/DDBJ whole genome shotgun (WGS) entry which is preliminary data.</text>
</comment>
<dbReference type="AlphaFoldDB" id="A0A150GTL2"/>
<name>A0A150GTL2_GONPE</name>
<reference evidence="3" key="1">
    <citation type="journal article" date="2016" name="Nat. Commun.">
        <title>The Gonium pectorale genome demonstrates co-option of cell cycle regulation during the evolution of multicellularity.</title>
        <authorList>
            <person name="Hanschen E.R."/>
            <person name="Marriage T.N."/>
            <person name="Ferris P.J."/>
            <person name="Hamaji T."/>
            <person name="Toyoda A."/>
            <person name="Fujiyama A."/>
            <person name="Neme R."/>
            <person name="Noguchi H."/>
            <person name="Minakuchi Y."/>
            <person name="Suzuki M."/>
            <person name="Kawai-Toyooka H."/>
            <person name="Smith D.R."/>
            <person name="Sparks H."/>
            <person name="Anderson J."/>
            <person name="Bakaric R."/>
            <person name="Luria V."/>
            <person name="Karger A."/>
            <person name="Kirschner M.W."/>
            <person name="Durand P.M."/>
            <person name="Michod R.E."/>
            <person name="Nozaki H."/>
            <person name="Olson B.J."/>
        </authorList>
    </citation>
    <scope>NUCLEOTIDE SEQUENCE [LARGE SCALE GENOMIC DNA]</scope>
    <source>
        <strain evidence="3">NIES-2863</strain>
    </source>
</reference>
<dbReference type="EMBL" id="LSYV01000008">
    <property type="protein sequence ID" value="KXZ53161.1"/>
    <property type="molecule type" value="Genomic_DNA"/>
</dbReference>
<evidence type="ECO:0000256" key="1">
    <source>
        <dbReference type="SAM" id="MobiDB-lite"/>
    </source>
</evidence>
<protein>
    <submittedName>
        <fullName evidence="2">Uncharacterized protein</fullName>
    </submittedName>
</protein>
<feature type="region of interest" description="Disordered" evidence="1">
    <location>
        <begin position="1"/>
        <end position="31"/>
    </location>
</feature>
<organism evidence="2 3">
    <name type="scientific">Gonium pectorale</name>
    <name type="common">Green alga</name>
    <dbReference type="NCBI Taxonomy" id="33097"/>
    <lineage>
        <taxon>Eukaryota</taxon>
        <taxon>Viridiplantae</taxon>
        <taxon>Chlorophyta</taxon>
        <taxon>core chlorophytes</taxon>
        <taxon>Chlorophyceae</taxon>
        <taxon>CS clade</taxon>
        <taxon>Chlamydomonadales</taxon>
        <taxon>Volvocaceae</taxon>
        <taxon>Gonium</taxon>
    </lineage>
</organism>
<dbReference type="Proteomes" id="UP000075714">
    <property type="component" value="Unassembled WGS sequence"/>
</dbReference>
<feature type="compositionally biased region" description="Low complexity" evidence="1">
    <location>
        <begin position="8"/>
        <end position="19"/>
    </location>
</feature>
<gene>
    <name evidence="2" type="ORF">GPECTOR_7g1053</name>
</gene>
<feature type="compositionally biased region" description="Basic and acidic residues" evidence="1">
    <location>
        <begin position="20"/>
        <end position="31"/>
    </location>
</feature>
<evidence type="ECO:0000313" key="3">
    <source>
        <dbReference type="Proteomes" id="UP000075714"/>
    </source>
</evidence>
<accession>A0A150GTL2</accession>